<organism evidence="1 2">
    <name type="scientific">Micromonospora arborensis</name>
    <dbReference type="NCBI Taxonomy" id="2116518"/>
    <lineage>
        <taxon>Bacteria</taxon>
        <taxon>Bacillati</taxon>
        <taxon>Actinomycetota</taxon>
        <taxon>Actinomycetes</taxon>
        <taxon>Micromonosporales</taxon>
        <taxon>Micromonosporaceae</taxon>
        <taxon>Micromonospora</taxon>
    </lineage>
</organism>
<dbReference type="Proteomes" id="UP000248333">
    <property type="component" value="Unassembled WGS sequence"/>
</dbReference>
<proteinExistence type="predicted"/>
<sequence>MVAYSDAFLDAKPTVGYELFSARCKERVTLSEFTGMLTAAKQMYGKAMPIKTFEAQISGELARVTYTYDVPALNQNKEPWAREAGKWKQDDC</sequence>
<evidence type="ECO:0000313" key="2">
    <source>
        <dbReference type="Proteomes" id="UP000248333"/>
    </source>
</evidence>
<keyword evidence="2" id="KW-1185">Reference proteome</keyword>
<dbReference type="AlphaFoldDB" id="A0A318NCP1"/>
<comment type="caution">
    <text evidence="1">The sequence shown here is derived from an EMBL/GenBank/DDBJ whole genome shotgun (WGS) entry which is preliminary data.</text>
</comment>
<dbReference type="EMBL" id="PYBV01000044">
    <property type="protein sequence ID" value="PYC65549.1"/>
    <property type="molecule type" value="Genomic_DNA"/>
</dbReference>
<name>A0A318NCP1_9ACTN</name>
<evidence type="ECO:0000313" key="1">
    <source>
        <dbReference type="EMBL" id="PYC65549.1"/>
    </source>
</evidence>
<accession>A0A318NCP1</accession>
<gene>
    <name evidence="1" type="ORF">C7C45_28360</name>
</gene>
<reference evidence="1 2" key="1">
    <citation type="submission" date="2018-03" db="EMBL/GenBank/DDBJ databases">
        <title>Bioinformatic expansion and discovery of thiopeptide antibiotics.</title>
        <authorList>
            <person name="Schwalen C.J."/>
            <person name="Hudson G.A."/>
            <person name="Mitchell D.A."/>
        </authorList>
    </citation>
    <scope>NUCLEOTIDE SEQUENCE [LARGE SCALE GENOMIC DNA]</scope>
    <source>
        <strain evidence="1 2">NRRL 8041</strain>
    </source>
</reference>
<protein>
    <submittedName>
        <fullName evidence="1">Uncharacterized protein</fullName>
    </submittedName>
</protein>